<reference evidence="1 2" key="2">
    <citation type="submission" date="2016-08" db="EMBL/GenBank/DDBJ databases">
        <title>Pervasive Adenine N6-methylation of Active Genes in Fungi.</title>
        <authorList>
            <consortium name="DOE Joint Genome Institute"/>
            <person name="Mondo S.J."/>
            <person name="Dannebaum R.O."/>
            <person name="Kuo R.C."/>
            <person name="Labutti K."/>
            <person name="Haridas S."/>
            <person name="Kuo A."/>
            <person name="Salamov A."/>
            <person name="Ahrendt S.R."/>
            <person name="Lipzen A."/>
            <person name="Sullivan W."/>
            <person name="Andreopoulos W.B."/>
            <person name="Clum A."/>
            <person name="Lindquist E."/>
            <person name="Daum C."/>
            <person name="Ramamoorthy G.K."/>
            <person name="Gryganskyi A."/>
            <person name="Culley D."/>
            <person name="Magnuson J.K."/>
            <person name="James T.Y."/>
            <person name="O'Malley M.A."/>
            <person name="Stajich J.E."/>
            <person name="Spatafora J.W."/>
            <person name="Visel A."/>
            <person name="Grigoriev I.V."/>
        </authorList>
    </citation>
    <scope>NUCLEOTIDE SEQUENCE [LARGE SCALE GENOMIC DNA]</scope>
    <source>
        <strain evidence="2">finn</strain>
    </source>
</reference>
<proteinExistence type="predicted"/>
<protein>
    <submittedName>
        <fullName evidence="1">Uncharacterized protein</fullName>
    </submittedName>
</protein>
<dbReference type="EMBL" id="MCFH01000026">
    <property type="protein sequence ID" value="ORX48721.1"/>
    <property type="molecule type" value="Genomic_DNA"/>
</dbReference>
<name>A0A1Y1V7Z3_9FUNG</name>
<reference evidence="1 2" key="1">
    <citation type="submission" date="2016-08" db="EMBL/GenBank/DDBJ databases">
        <title>Genomes of anaerobic fungi encode conserved fungal cellulosomes for biomass hydrolysis.</title>
        <authorList>
            <consortium name="DOE Joint Genome Institute"/>
            <person name="Haitjema C.H."/>
            <person name="Gilmore S.P."/>
            <person name="Henske J.K."/>
            <person name="Solomon K.V."/>
            <person name="De Groot R."/>
            <person name="Kuo A."/>
            <person name="Mondo S.J."/>
            <person name="Salamov A.A."/>
            <person name="Labutti K."/>
            <person name="Zhao Z."/>
            <person name="Chiniquy J."/>
            <person name="Barry K."/>
            <person name="Brewer H.M."/>
            <person name="Purvine S.O."/>
            <person name="Wright A.T."/>
            <person name="Boxma B."/>
            <person name="Van Alen T."/>
            <person name="Hackstein J.H."/>
            <person name="Baker S.E."/>
            <person name="Grigoriev I.V."/>
            <person name="O'Malley M.A."/>
        </authorList>
    </citation>
    <scope>NUCLEOTIDE SEQUENCE [LARGE SCALE GENOMIC DNA]</scope>
    <source>
        <strain evidence="2">finn</strain>
    </source>
</reference>
<dbReference type="AlphaFoldDB" id="A0A1Y1V7Z3"/>
<evidence type="ECO:0000313" key="1">
    <source>
        <dbReference type="EMBL" id="ORX48721.1"/>
    </source>
</evidence>
<evidence type="ECO:0000313" key="2">
    <source>
        <dbReference type="Proteomes" id="UP000193719"/>
    </source>
</evidence>
<sequence length="284" mass="33094">MIKLRTTLTVSITVSKMKTKSKTTLIHALEETNKHPRVYNPNINNTISFRSEDFKELSALKLQNNQGFRSVFHEAPPMFTSKDSGYEYLRDLRAYLQAYTPKVKELQIRDVIIERRTRRSRNAVILFGLLFSQIAQRESSRNLNEDLIFFISEDKHKSRKTLKRHKEKHTKKEKYTTHPVREDILDKSLTSEERSNLEEINNIIDKTQGSKYLNNPKFVGRMHYNKALILDNTLNAKYRIIPLDSGSAGNSIGSNLLKELKIKKYINNKDHTIQLGETITEIKE</sequence>
<comment type="caution">
    <text evidence="1">The sequence shown here is derived from an EMBL/GenBank/DDBJ whole genome shotgun (WGS) entry which is preliminary data.</text>
</comment>
<accession>A0A1Y1V7Z3</accession>
<organism evidence="1 2">
    <name type="scientific">Piromyces finnis</name>
    <dbReference type="NCBI Taxonomy" id="1754191"/>
    <lineage>
        <taxon>Eukaryota</taxon>
        <taxon>Fungi</taxon>
        <taxon>Fungi incertae sedis</taxon>
        <taxon>Chytridiomycota</taxon>
        <taxon>Chytridiomycota incertae sedis</taxon>
        <taxon>Neocallimastigomycetes</taxon>
        <taxon>Neocallimastigales</taxon>
        <taxon>Neocallimastigaceae</taxon>
        <taxon>Piromyces</taxon>
    </lineage>
</organism>
<gene>
    <name evidence="1" type="ORF">BCR36DRAFT_413125</name>
</gene>
<keyword evidence="2" id="KW-1185">Reference proteome</keyword>
<dbReference type="Proteomes" id="UP000193719">
    <property type="component" value="Unassembled WGS sequence"/>
</dbReference>